<feature type="transmembrane region" description="Helical" evidence="1">
    <location>
        <begin position="46"/>
        <end position="65"/>
    </location>
</feature>
<protein>
    <recommendedName>
        <fullName evidence="4">DUF5658 domain-containing protein</fullName>
    </recommendedName>
</protein>
<dbReference type="Proteomes" id="UP000177605">
    <property type="component" value="Unassembled WGS sequence"/>
</dbReference>
<dbReference type="EMBL" id="MGJM01000001">
    <property type="protein sequence ID" value="OGN07440.1"/>
    <property type="molecule type" value="Genomic_DNA"/>
</dbReference>
<feature type="transmembrane region" description="Helical" evidence="1">
    <location>
        <begin position="77"/>
        <end position="98"/>
    </location>
</feature>
<evidence type="ECO:0000313" key="3">
    <source>
        <dbReference type="Proteomes" id="UP000177605"/>
    </source>
</evidence>
<evidence type="ECO:0000256" key="1">
    <source>
        <dbReference type="SAM" id="Phobius"/>
    </source>
</evidence>
<proteinExistence type="predicted"/>
<accession>A0A1F8F4B1</accession>
<evidence type="ECO:0008006" key="4">
    <source>
        <dbReference type="Google" id="ProtNLM"/>
    </source>
</evidence>
<keyword evidence="1" id="KW-1133">Transmembrane helix</keyword>
<evidence type="ECO:0000313" key="2">
    <source>
        <dbReference type="EMBL" id="OGN07440.1"/>
    </source>
</evidence>
<feature type="transmembrane region" description="Helical" evidence="1">
    <location>
        <begin position="7"/>
        <end position="26"/>
    </location>
</feature>
<comment type="caution">
    <text evidence="2">The sequence shown here is derived from an EMBL/GenBank/DDBJ whole genome shotgun (WGS) entry which is preliminary data.</text>
</comment>
<sequence>MNKLKSIYASAWASAVTIIIVTLTTISADLYPPFKNWLASLTGHHWVTKSWLAVILFAVLFLIFRRQNVSVGKIKKSLTALNITAILGFAAILFFYIYEFL</sequence>
<reference evidence="2 3" key="1">
    <citation type="journal article" date="2016" name="Nat. Commun.">
        <title>Thousands of microbial genomes shed light on interconnected biogeochemical processes in an aquifer system.</title>
        <authorList>
            <person name="Anantharaman K."/>
            <person name="Brown C.T."/>
            <person name="Hug L.A."/>
            <person name="Sharon I."/>
            <person name="Castelle C.J."/>
            <person name="Probst A.J."/>
            <person name="Thomas B.C."/>
            <person name="Singh A."/>
            <person name="Wilkins M.J."/>
            <person name="Karaoz U."/>
            <person name="Brodie E.L."/>
            <person name="Williams K.H."/>
            <person name="Hubbard S.S."/>
            <person name="Banfield J.F."/>
        </authorList>
    </citation>
    <scope>NUCLEOTIDE SEQUENCE [LARGE SCALE GENOMIC DNA]</scope>
</reference>
<keyword evidence="1" id="KW-0812">Transmembrane</keyword>
<gene>
    <name evidence="2" type="ORF">A2669_01845</name>
</gene>
<organism evidence="2 3">
    <name type="scientific">Candidatus Yanofskybacteria bacterium RIFCSPHIGHO2_01_FULL_48_25b</name>
    <dbReference type="NCBI Taxonomy" id="1802672"/>
    <lineage>
        <taxon>Bacteria</taxon>
        <taxon>Candidatus Yanofskyibacteriota</taxon>
    </lineage>
</organism>
<dbReference type="AlphaFoldDB" id="A0A1F8F4B1"/>
<keyword evidence="1" id="KW-0472">Membrane</keyword>
<name>A0A1F8F4B1_9BACT</name>